<dbReference type="Proteomes" id="UP000285650">
    <property type="component" value="Unassembled WGS sequence"/>
</dbReference>
<reference evidence="3 4" key="1">
    <citation type="submission" date="2018-08" db="EMBL/GenBank/DDBJ databases">
        <title>A genome reference for cultivated species of the human gut microbiota.</title>
        <authorList>
            <person name="Zou Y."/>
            <person name="Xue W."/>
            <person name="Luo G."/>
        </authorList>
    </citation>
    <scope>NUCLEOTIDE SEQUENCE [LARGE SCALE GENOMIC DNA]</scope>
    <source>
        <strain evidence="3 4">AM27-17</strain>
    </source>
</reference>
<dbReference type="InterPro" id="IPR036291">
    <property type="entry name" value="NAD(P)-bd_dom_sf"/>
</dbReference>
<dbReference type="InterPro" id="IPR029303">
    <property type="entry name" value="CapF_C"/>
</dbReference>
<sequence>MKILVTGAKGFIGCNLVSQLHNIQAGKARNYTVSAESMTVFEYDIDSNPAELEVYCKQADFVFNLAGVNRPKDQTEFMKGNFGFASTLLDTLKKCNNTCPVMISSSTQAELDNSYGESKRAGEQLMFAYSKQTGAKVLVYRFPNVFGKWCRPNYNSAIATFCNNIANDLPIQVNDPNVVMNLVYVDDVVDELIGALSGGEHRDGDYCRVPVMHTITLGGIVDLINSFKEMHTNLQVPNLGDAFTKKLYSTYLSYLPKEKFIYPLKMNMDERGSFTEIIRTINSGQVSVNISKPGIIKGQHWHHTKNEKFVVVSGRGLIQLRKIATEEIISFEVSGDKIEAVEMIPGYTHNIINLSETEDLVTVMWANEVFDPNRPDTYFEKV</sequence>
<dbReference type="EMBL" id="QSKV01000001">
    <property type="protein sequence ID" value="RHE95150.1"/>
    <property type="molecule type" value="Genomic_DNA"/>
</dbReference>
<evidence type="ECO:0000313" key="3">
    <source>
        <dbReference type="EMBL" id="RHE95150.1"/>
    </source>
</evidence>
<accession>A0A414LKJ6</accession>
<dbReference type="Pfam" id="PF14667">
    <property type="entry name" value="Polysacc_synt_C"/>
    <property type="match status" value="1"/>
</dbReference>
<name>A0A414LKJ6_9BACE</name>
<evidence type="ECO:0000313" key="4">
    <source>
        <dbReference type="Proteomes" id="UP000285650"/>
    </source>
</evidence>
<evidence type="ECO:0000259" key="1">
    <source>
        <dbReference type="Pfam" id="PF01370"/>
    </source>
</evidence>
<dbReference type="PANTHER" id="PTHR43245:SF55">
    <property type="entry name" value="NAD(P)-BINDING DOMAIN-CONTAINING PROTEIN"/>
    <property type="match status" value="1"/>
</dbReference>
<feature type="domain" description="Capsular polysaccharide assembling protein CapF C-terminal" evidence="2">
    <location>
        <begin position="268"/>
        <end position="378"/>
    </location>
</feature>
<dbReference type="InterPro" id="IPR014710">
    <property type="entry name" value="RmlC-like_jellyroll"/>
</dbReference>
<organism evidence="3 4">
    <name type="scientific">Bacteroides intestinalis</name>
    <dbReference type="NCBI Taxonomy" id="329854"/>
    <lineage>
        <taxon>Bacteria</taxon>
        <taxon>Pseudomonadati</taxon>
        <taxon>Bacteroidota</taxon>
        <taxon>Bacteroidia</taxon>
        <taxon>Bacteroidales</taxon>
        <taxon>Bacteroidaceae</taxon>
        <taxon>Bacteroides</taxon>
    </lineage>
</organism>
<protein>
    <submittedName>
        <fullName evidence="3">NAD-dependent epimerase/dehydratase family protein</fullName>
    </submittedName>
</protein>
<dbReference type="PANTHER" id="PTHR43245">
    <property type="entry name" value="BIFUNCTIONAL POLYMYXIN RESISTANCE PROTEIN ARNA"/>
    <property type="match status" value="1"/>
</dbReference>
<comment type="caution">
    <text evidence="3">The sequence shown here is derived from an EMBL/GenBank/DDBJ whole genome shotgun (WGS) entry which is preliminary data.</text>
</comment>
<dbReference type="InterPro" id="IPR050177">
    <property type="entry name" value="Lipid_A_modif_metabolic_enz"/>
</dbReference>
<dbReference type="InterPro" id="IPR011051">
    <property type="entry name" value="RmlC_Cupin_sf"/>
</dbReference>
<proteinExistence type="predicted"/>
<dbReference type="Pfam" id="PF01370">
    <property type="entry name" value="Epimerase"/>
    <property type="match status" value="1"/>
</dbReference>
<dbReference type="Gene3D" id="2.60.120.10">
    <property type="entry name" value="Jelly Rolls"/>
    <property type="match status" value="1"/>
</dbReference>
<evidence type="ECO:0000259" key="2">
    <source>
        <dbReference type="Pfam" id="PF14667"/>
    </source>
</evidence>
<dbReference type="SUPFAM" id="SSF51735">
    <property type="entry name" value="NAD(P)-binding Rossmann-fold domains"/>
    <property type="match status" value="1"/>
</dbReference>
<dbReference type="CDD" id="cd05261">
    <property type="entry name" value="CAPF_like_SDR_e"/>
    <property type="match status" value="1"/>
</dbReference>
<dbReference type="Gene3D" id="3.40.50.720">
    <property type="entry name" value="NAD(P)-binding Rossmann-like Domain"/>
    <property type="match status" value="1"/>
</dbReference>
<dbReference type="SUPFAM" id="SSF51182">
    <property type="entry name" value="RmlC-like cupins"/>
    <property type="match status" value="1"/>
</dbReference>
<feature type="domain" description="NAD-dependent epimerase/dehydratase" evidence="1">
    <location>
        <begin position="3"/>
        <end position="196"/>
    </location>
</feature>
<gene>
    <name evidence="3" type="ORF">DW712_00030</name>
</gene>
<dbReference type="InterPro" id="IPR001509">
    <property type="entry name" value="Epimerase_deHydtase"/>
</dbReference>
<dbReference type="CDD" id="cd07007">
    <property type="entry name" value="cupin_CapF-like_C"/>
    <property type="match status" value="1"/>
</dbReference>
<dbReference type="RefSeq" id="WP_118220402.1">
    <property type="nucleotide sequence ID" value="NZ_JADNIJ010000001.1"/>
</dbReference>
<dbReference type="AlphaFoldDB" id="A0A414LKJ6"/>